<organism evidence="1">
    <name type="scientific">uncultured marine virus</name>
    <dbReference type="NCBI Taxonomy" id="186617"/>
    <lineage>
        <taxon>Viruses</taxon>
        <taxon>environmental samples</taxon>
    </lineage>
</organism>
<protein>
    <submittedName>
        <fullName evidence="1">Uncharacterized protein</fullName>
    </submittedName>
</protein>
<reference evidence="1" key="1">
    <citation type="journal article" date="2015" name="Front. Microbiol.">
        <title>Combining genomic sequencing methods to explore viral diversity and reveal potential virus-host interactions.</title>
        <authorList>
            <person name="Chow C.E."/>
            <person name="Winget D.M."/>
            <person name="White R.A.III."/>
            <person name="Hallam S.J."/>
            <person name="Suttle C.A."/>
        </authorList>
    </citation>
    <scope>NUCLEOTIDE SEQUENCE</scope>
    <source>
        <strain evidence="1">Anoxic2_1</strain>
    </source>
</reference>
<evidence type="ECO:0000313" key="1">
    <source>
        <dbReference type="EMBL" id="AKH46706.1"/>
    </source>
</evidence>
<reference evidence="1" key="2">
    <citation type="submission" date="2015-03" db="EMBL/GenBank/DDBJ databases">
        <authorList>
            <person name="Chow C.-E.T."/>
            <person name="Winget D.M."/>
            <person name="White R.A.III."/>
            <person name="Hallam S.J."/>
            <person name="Suttle C.A."/>
        </authorList>
    </citation>
    <scope>NUCLEOTIDE SEQUENCE</scope>
    <source>
        <strain evidence="1">Anoxic2_1</strain>
    </source>
</reference>
<proteinExistence type="predicted"/>
<dbReference type="EMBL" id="KR029585">
    <property type="protein sequence ID" value="AKH46706.1"/>
    <property type="molecule type" value="Genomic_DNA"/>
</dbReference>
<sequence length="172" mass="20164">MECFLVLDRAAVLIRDAFANDRLRRDRLDRVPFVVHCAPTHRSVARARHGRDARERDVSAVDALAIRNHVLIETHEQRIDIRLWNGQDMLPEHAEDRSQRGLDVPGRQNRRDRCAVARHRREHGVYKIAFGGLRECILQRHERRRAGAHRLIELLDDVDARLELRDELVVCR</sequence>
<accession>A0A0F7L6R1</accession>
<name>A0A0F7L6R1_9VIRU</name>